<evidence type="ECO:0008006" key="3">
    <source>
        <dbReference type="Google" id="ProtNLM"/>
    </source>
</evidence>
<dbReference type="Gene3D" id="3.40.50.1000">
    <property type="entry name" value="HAD superfamily/HAD-like"/>
    <property type="match status" value="1"/>
</dbReference>
<accession>A0A1D9MJ85</accession>
<evidence type="ECO:0000313" key="2">
    <source>
        <dbReference type="Proteomes" id="UP000176288"/>
    </source>
</evidence>
<dbReference type="NCBIfam" id="TIGR01484">
    <property type="entry name" value="HAD-SF-IIB"/>
    <property type="match status" value="1"/>
</dbReference>
<dbReference type="PROSITE" id="PS01229">
    <property type="entry name" value="COF_2"/>
    <property type="match status" value="1"/>
</dbReference>
<dbReference type="SFLD" id="SFLDS00003">
    <property type="entry name" value="Haloacid_Dehalogenase"/>
    <property type="match status" value="1"/>
</dbReference>
<name>A0A1D9MJ85_9ACTO</name>
<dbReference type="SUPFAM" id="SSF56784">
    <property type="entry name" value="HAD-like"/>
    <property type="match status" value="1"/>
</dbReference>
<dbReference type="PROSITE" id="PS01228">
    <property type="entry name" value="COF_1"/>
    <property type="match status" value="1"/>
</dbReference>
<dbReference type="STRING" id="1912795.BK816_02820"/>
<dbReference type="PANTHER" id="PTHR10000:SF8">
    <property type="entry name" value="HAD SUPERFAMILY HYDROLASE-LIKE, TYPE 3"/>
    <property type="match status" value="1"/>
</dbReference>
<dbReference type="PANTHER" id="PTHR10000">
    <property type="entry name" value="PHOSPHOSERINE PHOSPHATASE"/>
    <property type="match status" value="1"/>
</dbReference>
<dbReference type="RefSeq" id="WP_071163830.1">
    <property type="nucleotide sequence ID" value="NZ_CP017812.1"/>
</dbReference>
<dbReference type="Pfam" id="PF08282">
    <property type="entry name" value="Hydrolase_3"/>
    <property type="match status" value="1"/>
</dbReference>
<dbReference type="EMBL" id="CP017812">
    <property type="protein sequence ID" value="AOZ72364.1"/>
    <property type="molecule type" value="Genomic_DNA"/>
</dbReference>
<dbReference type="InterPro" id="IPR000150">
    <property type="entry name" value="Cof"/>
</dbReference>
<dbReference type="GO" id="GO:0016791">
    <property type="term" value="F:phosphatase activity"/>
    <property type="evidence" value="ECO:0007669"/>
    <property type="project" value="TreeGrafter"/>
</dbReference>
<dbReference type="AlphaFoldDB" id="A0A1D9MJ85"/>
<sequence>MTKPAISLVLCDLDGTLLNGESKLSKRNREALAAVANTGVKVGIASGRDAYSIYEMVKSWEATDFISVIVAQNGAEFFDVETQAIRTSHLVEPDAFRRVMSHFSDLPVNFLIAEKGTYLAPFEDESLKRMAEWGQFKLGVDPNYDRLLTNPQAKLHLMCDPALMPGVIEHARTFSDPRLKGVRTGPQLFEYQDPALSKWNGVELAAEYFGIDPINNVMAFGDAENDLEMIRHVGVGVAMENACEDVKAVAGYHTSSNLDDGVAAFLAKWFELDI</sequence>
<dbReference type="GO" id="GO:0005829">
    <property type="term" value="C:cytosol"/>
    <property type="evidence" value="ECO:0007669"/>
    <property type="project" value="TreeGrafter"/>
</dbReference>
<dbReference type="Proteomes" id="UP000176288">
    <property type="component" value="Chromosome"/>
</dbReference>
<dbReference type="InterPro" id="IPR036412">
    <property type="entry name" value="HAD-like_sf"/>
</dbReference>
<dbReference type="InterPro" id="IPR006379">
    <property type="entry name" value="HAD-SF_hydro_IIB"/>
</dbReference>
<reference evidence="1 2" key="1">
    <citation type="submission" date="2016-10" db="EMBL/GenBank/DDBJ databases">
        <title>Actinomyces aegypiusis sp. nov., isolated from the Aegypius monachus in Qinghai Tibet Plateau China.</title>
        <authorList>
            <person name="Wang Y."/>
        </authorList>
    </citation>
    <scope>NUCLEOTIDE SEQUENCE [LARGE SCALE GENOMIC DNA]</scope>
    <source>
        <strain evidence="1 2">VUL4_3</strain>
    </source>
</reference>
<dbReference type="KEGG" id="avu:BK816_02820"/>
<dbReference type="Gene3D" id="3.30.1240.10">
    <property type="match status" value="1"/>
</dbReference>
<keyword evidence="2" id="KW-1185">Reference proteome</keyword>
<protein>
    <recommendedName>
        <fullName evidence="3">Hydrolase</fullName>
    </recommendedName>
</protein>
<dbReference type="NCBIfam" id="TIGR00099">
    <property type="entry name" value="Cof-subfamily"/>
    <property type="match status" value="1"/>
</dbReference>
<dbReference type="InterPro" id="IPR023214">
    <property type="entry name" value="HAD_sf"/>
</dbReference>
<organism evidence="1 2">
    <name type="scientific">Boudabousia tangfeifanii</name>
    <dbReference type="NCBI Taxonomy" id="1912795"/>
    <lineage>
        <taxon>Bacteria</taxon>
        <taxon>Bacillati</taxon>
        <taxon>Actinomycetota</taxon>
        <taxon>Actinomycetes</taxon>
        <taxon>Actinomycetales</taxon>
        <taxon>Actinomycetaceae</taxon>
        <taxon>Boudabousia</taxon>
    </lineage>
</organism>
<proteinExistence type="predicted"/>
<gene>
    <name evidence="1" type="ORF">BK816_02820</name>
</gene>
<dbReference type="OrthoDB" id="3180855at2"/>
<dbReference type="SFLD" id="SFLDG01140">
    <property type="entry name" value="C2.B:_Phosphomannomutase_and_P"/>
    <property type="match status" value="1"/>
</dbReference>
<evidence type="ECO:0000313" key="1">
    <source>
        <dbReference type="EMBL" id="AOZ72364.1"/>
    </source>
</evidence>
<dbReference type="GO" id="GO:0000287">
    <property type="term" value="F:magnesium ion binding"/>
    <property type="evidence" value="ECO:0007669"/>
    <property type="project" value="TreeGrafter"/>
</dbReference>